<proteinExistence type="predicted"/>
<sequence>MKGGDSMNKKPKTPARGTFVMGEKGPMKEALGGTIKRGKDLRGNSVSNKGKMKGSYSS</sequence>
<gene>
    <name evidence="2" type="ORF">TM448A03289_0009</name>
</gene>
<name>A0A6H2A0E5_9ZZZZ</name>
<feature type="region of interest" description="Disordered" evidence="1">
    <location>
        <begin position="1"/>
        <end position="58"/>
    </location>
</feature>
<accession>A0A6H2A0E5</accession>
<organism evidence="2">
    <name type="scientific">viral metagenome</name>
    <dbReference type="NCBI Taxonomy" id="1070528"/>
    <lineage>
        <taxon>unclassified sequences</taxon>
        <taxon>metagenomes</taxon>
        <taxon>organismal metagenomes</taxon>
    </lineage>
</organism>
<evidence type="ECO:0000256" key="1">
    <source>
        <dbReference type="SAM" id="MobiDB-lite"/>
    </source>
</evidence>
<reference evidence="2" key="1">
    <citation type="submission" date="2020-03" db="EMBL/GenBank/DDBJ databases">
        <title>The deep terrestrial virosphere.</title>
        <authorList>
            <person name="Holmfeldt K."/>
            <person name="Nilsson E."/>
            <person name="Simone D."/>
            <person name="Lopez-Fernandez M."/>
            <person name="Wu X."/>
            <person name="de Brujin I."/>
            <person name="Lundin D."/>
            <person name="Andersson A."/>
            <person name="Bertilsson S."/>
            <person name="Dopson M."/>
        </authorList>
    </citation>
    <scope>NUCLEOTIDE SEQUENCE</scope>
    <source>
        <strain evidence="2">TM448A03289</strain>
    </source>
</reference>
<protein>
    <submittedName>
        <fullName evidence="2">Uncharacterized protein</fullName>
    </submittedName>
</protein>
<dbReference type="AlphaFoldDB" id="A0A6H2A0E5"/>
<dbReference type="EMBL" id="MT144400">
    <property type="protein sequence ID" value="QJA53182.1"/>
    <property type="molecule type" value="Genomic_DNA"/>
</dbReference>
<evidence type="ECO:0000313" key="2">
    <source>
        <dbReference type="EMBL" id="QJA53182.1"/>
    </source>
</evidence>